<accession>A0ABQ4SQH4</accession>
<evidence type="ECO:0000313" key="5">
    <source>
        <dbReference type="Proteomes" id="UP001055153"/>
    </source>
</evidence>
<evidence type="ECO:0000259" key="3">
    <source>
        <dbReference type="Pfam" id="PF05170"/>
    </source>
</evidence>
<feature type="chain" id="PRO_5046852123" description="AsmA domain-containing protein" evidence="2">
    <location>
        <begin position="19"/>
        <end position="588"/>
    </location>
</feature>
<dbReference type="Proteomes" id="UP001055153">
    <property type="component" value="Unassembled WGS sequence"/>
</dbReference>
<feature type="region of interest" description="Disordered" evidence="1">
    <location>
        <begin position="567"/>
        <end position="588"/>
    </location>
</feature>
<name>A0ABQ4SQH4_9HYPH</name>
<protein>
    <recommendedName>
        <fullName evidence="3">AsmA domain-containing protein</fullName>
    </recommendedName>
</protein>
<dbReference type="PANTHER" id="PTHR30441">
    <property type="entry name" value="DUF748 DOMAIN-CONTAINING PROTEIN"/>
    <property type="match status" value="1"/>
</dbReference>
<dbReference type="InterPro" id="IPR006311">
    <property type="entry name" value="TAT_signal"/>
</dbReference>
<evidence type="ECO:0000313" key="4">
    <source>
        <dbReference type="EMBL" id="GJE04014.1"/>
    </source>
</evidence>
<dbReference type="PROSITE" id="PS51257">
    <property type="entry name" value="PROKAR_LIPOPROTEIN"/>
    <property type="match status" value="1"/>
</dbReference>
<dbReference type="RefSeq" id="WP_238241385.1">
    <property type="nucleotide sequence ID" value="NZ_BPQQ01000098.1"/>
</dbReference>
<feature type="domain" description="AsmA" evidence="3">
    <location>
        <begin position="341"/>
        <end position="505"/>
    </location>
</feature>
<organism evidence="4 5">
    <name type="scientific">Methylobacterium isbiliense</name>
    <dbReference type="NCBI Taxonomy" id="315478"/>
    <lineage>
        <taxon>Bacteria</taxon>
        <taxon>Pseudomonadati</taxon>
        <taxon>Pseudomonadota</taxon>
        <taxon>Alphaproteobacteria</taxon>
        <taxon>Hyphomicrobiales</taxon>
        <taxon>Methylobacteriaceae</taxon>
        <taxon>Methylobacterium</taxon>
    </lineage>
</organism>
<reference evidence="4" key="2">
    <citation type="submission" date="2021-08" db="EMBL/GenBank/DDBJ databases">
        <authorList>
            <person name="Tani A."/>
            <person name="Ola A."/>
            <person name="Ogura Y."/>
            <person name="Katsura K."/>
            <person name="Hayashi T."/>
        </authorList>
    </citation>
    <scope>NUCLEOTIDE SEQUENCE</scope>
    <source>
        <strain evidence="4">DSM 17168</strain>
    </source>
</reference>
<comment type="caution">
    <text evidence="4">The sequence shown here is derived from an EMBL/GenBank/DDBJ whole genome shotgun (WGS) entry which is preliminary data.</text>
</comment>
<reference evidence="4" key="1">
    <citation type="journal article" date="2021" name="Front. Microbiol.">
        <title>Comprehensive Comparative Genomics and Phenotyping of Methylobacterium Species.</title>
        <authorList>
            <person name="Alessa O."/>
            <person name="Ogura Y."/>
            <person name="Fujitani Y."/>
            <person name="Takami H."/>
            <person name="Hayashi T."/>
            <person name="Sahin N."/>
            <person name="Tani A."/>
        </authorList>
    </citation>
    <scope>NUCLEOTIDE SEQUENCE</scope>
    <source>
        <strain evidence="4">DSM 17168</strain>
    </source>
</reference>
<gene>
    <name evidence="4" type="ORF">GMJLKIPL_5974</name>
</gene>
<proteinExistence type="predicted"/>
<feature type="signal peptide" evidence="2">
    <location>
        <begin position="1"/>
        <end position="18"/>
    </location>
</feature>
<dbReference type="PANTHER" id="PTHR30441:SF4">
    <property type="entry name" value="PROTEIN ASMA"/>
    <property type="match status" value="1"/>
</dbReference>
<keyword evidence="2" id="KW-0732">Signal</keyword>
<evidence type="ECO:0000256" key="1">
    <source>
        <dbReference type="SAM" id="MobiDB-lite"/>
    </source>
</evidence>
<dbReference type="Pfam" id="PF05170">
    <property type="entry name" value="AsmA"/>
    <property type="match status" value="1"/>
</dbReference>
<dbReference type="InterPro" id="IPR007844">
    <property type="entry name" value="AsmA"/>
</dbReference>
<dbReference type="InterPro" id="IPR052894">
    <property type="entry name" value="AsmA-related"/>
</dbReference>
<sequence length="588" mass="59308">MSRRSILGLCGASLVVLAAACHSWTVATPAASAFVGSHLAGAYGLAFTAAGPTTLTLLPVPRLSFGGARLLHDGRLLAESRVLDVQLGLGGLLTGRAEAAALTLSDARLVWAEGDDRWTAPLARIAARLGEGVRPLRRLVLDSARVTGPEEGAPDELAGLAVALTWPRPGAALELSGSGTWRGQPASVRLTAAHPLGLAAGGTSPFTAALSWPAGSLELDGTGSWSGHSTGSPAGSWKDGLRLAGEVRGTAALPATLAWLGTAAPLAPLLGRVAFEGRFEAEPGAVAMPALRLDVADARLEGAGAAVMSGGRLALSGTLAAERIDLSALLDVAAAWSRAAPALDAFTRGDLDLRLSAAAARVGPLRAEDVAAGLMIRAGAVEATLGRATVAGGTVKGRAALAAGAAGVDLRVQGTADRIDLGALVADLDLPRWAGGRAQGSLVLDTAGADIAEMGRRLAGRAALTVEGGEVLGLSLAEGAEPQLRRGGRLAFERAQATLGLAGGVGEITAGQVRTASSAATLRGRVFLAERRLAATAEIEPRGGDPLRPAAEARLFEIAGPWTALRTRALSPQRPSPALPTAASAYAP</sequence>
<dbReference type="EMBL" id="BPQQ01000098">
    <property type="protein sequence ID" value="GJE04014.1"/>
    <property type="molecule type" value="Genomic_DNA"/>
</dbReference>
<keyword evidence="5" id="KW-1185">Reference proteome</keyword>
<evidence type="ECO:0000256" key="2">
    <source>
        <dbReference type="SAM" id="SignalP"/>
    </source>
</evidence>
<dbReference type="PROSITE" id="PS51318">
    <property type="entry name" value="TAT"/>
    <property type="match status" value="1"/>
</dbReference>